<keyword evidence="4" id="KW-0963">Cytoplasm</keyword>
<comment type="subcellular location">
    <subcellularLocation>
        <location evidence="2">Cytoplasm</location>
        <location evidence="2">Cytoskeleton</location>
        <location evidence="2">Spindle</location>
    </subcellularLocation>
    <subcellularLocation>
        <location evidence="1">Nucleus</location>
    </subcellularLocation>
</comment>
<dbReference type="PANTHER" id="PTHR13142">
    <property type="entry name" value="INNER CENTROMERE PROTEIN"/>
    <property type="match status" value="1"/>
</dbReference>
<feature type="region of interest" description="Disordered" evidence="8">
    <location>
        <begin position="326"/>
        <end position="346"/>
    </location>
</feature>
<dbReference type="EMBL" id="UYWY01023895">
    <property type="protein sequence ID" value="VDM48112.1"/>
    <property type="molecule type" value="Genomic_DNA"/>
</dbReference>
<feature type="region of interest" description="Disordered" evidence="8">
    <location>
        <begin position="501"/>
        <end position="540"/>
    </location>
</feature>
<organism evidence="11 12">
    <name type="scientific">Toxocara canis</name>
    <name type="common">Canine roundworm</name>
    <dbReference type="NCBI Taxonomy" id="6265"/>
    <lineage>
        <taxon>Eukaryota</taxon>
        <taxon>Metazoa</taxon>
        <taxon>Ecdysozoa</taxon>
        <taxon>Nematoda</taxon>
        <taxon>Chromadorea</taxon>
        <taxon>Rhabditida</taxon>
        <taxon>Spirurina</taxon>
        <taxon>Ascaridomorpha</taxon>
        <taxon>Ascaridoidea</taxon>
        <taxon>Toxocaridae</taxon>
        <taxon>Toxocara</taxon>
    </lineage>
</organism>
<evidence type="ECO:0000256" key="3">
    <source>
        <dbReference type="ARBA" id="ARBA00010042"/>
    </source>
</evidence>
<dbReference type="PANTHER" id="PTHR13142:SF1">
    <property type="entry name" value="INNER CENTROMERE PROTEIN"/>
    <property type="match status" value="1"/>
</dbReference>
<accession>A0A183V7S1</accession>
<name>A0A183V7S1_TOXCA</name>
<feature type="compositionally biased region" description="Acidic residues" evidence="8">
    <location>
        <begin position="365"/>
        <end position="378"/>
    </location>
</feature>
<feature type="compositionally biased region" description="Basic and acidic residues" evidence="8">
    <location>
        <begin position="124"/>
        <end position="133"/>
    </location>
</feature>
<feature type="compositionally biased region" description="Polar residues" evidence="8">
    <location>
        <begin position="196"/>
        <end position="212"/>
    </location>
</feature>
<evidence type="ECO:0000256" key="4">
    <source>
        <dbReference type="ARBA" id="ARBA00022490"/>
    </source>
</evidence>
<dbReference type="GO" id="GO:0000281">
    <property type="term" value="P:mitotic cytokinesis"/>
    <property type="evidence" value="ECO:0007669"/>
    <property type="project" value="TreeGrafter"/>
</dbReference>
<feature type="compositionally biased region" description="Polar residues" evidence="8">
    <location>
        <begin position="111"/>
        <end position="121"/>
    </location>
</feature>
<evidence type="ECO:0000256" key="8">
    <source>
        <dbReference type="SAM" id="MobiDB-lite"/>
    </source>
</evidence>
<feature type="compositionally biased region" description="Polar residues" evidence="8">
    <location>
        <begin position="512"/>
        <end position="540"/>
    </location>
</feature>
<dbReference type="GO" id="GO:0030496">
    <property type="term" value="C:midbody"/>
    <property type="evidence" value="ECO:0007669"/>
    <property type="project" value="TreeGrafter"/>
</dbReference>
<evidence type="ECO:0000313" key="12">
    <source>
        <dbReference type="WBParaSite" id="TCNE_0001679201-mRNA-1"/>
    </source>
</evidence>
<reference evidence="12" key="1">
    <citation type="submission" date="2016-06" db="UniProtKB">
        <authorList>
            <consortium name="WormBaseParasite"/>
        </authorList>
    </citation>
    <scope>IDENTIFICATION</scope>
</reference>
<feature type="region of interest" description="Disordered" evidence="8">
    <location>
        <begin position="192"/>
        <end position="268"/>
    </location>
</feature>
<dbReference type="Gene3D" id="1.20.5.2230">
    <property type="match status" value="1"/>
</dbReference>
<feature type="compositionally biased region" description="Acidic residues" evidence="8">
    <location>
        <begin position="447"/>
        <end position="456"/>
    </location>
</feature>
<feature type="region of interest" description="Disordered" evidence="8">
    <location>
        <begin position="149"/>
        <end position="175"/>
    </location>
</feature>
<comment type="similarity">
    <text evidence="3">Belongs to the INCENP family.</text>
</comment>
<gene>
    <name evidence="10" type="ORF">TCNE_LOCUS16791</name>
</gene>
<evidence type="ECO:0000259" key="9">
    <source>
        <dbReference type="Pfam" id="PF03941"/>
    </source>
</evidence>
<evidence type="ECO:0000256" key="1">
    <source>
        <dbReference type="ARBA" id="ARBA00004123"/>
    </source>
</evidence>
<protein>
    <submittedName>
        <fullName evidence="12">INCENP_ARK-bind domain-containing protein</fullName>
    </submittedName>
</protein>
<dbReference type="WBParaSite" id="TCNE_0001679201-mRNA-1">
    <property type="protein sequence ID" value="TCNE_0001679201-mRNA-1"/>
    <property type="gene ID" value="TCNE_0001679201"/>
</dbReference>
<evidence type="ECO:0000256" key="2">
    <source>
        <dbReference type="ARBA" id="ARBA00004186"/>
    </source>
</evidence>
<evidence type="ECO:0000256" key="7">
    <source>
        <dbReference type="ARBA" id="ARBA00023242"/>
    </source>
</evidence>
<reference evidence="10 11" key="2">
    <citation type="submission" date="2018-11" db="EMBL/GenBank/DDBJ databases">
        <authorList>
            <consortium name="Pathogen Informatics"/>
        </authorList>
    </citation>
    <scope>NUCLEOTIDE SEQUENCE [LARGE SCALE GENOMIC DNA]</scope>
</reference>
<feature type="compositionally biased region" description="Acidic residues" evidence="8">
    <location>
        <begin position="386"/>
        <end position="398"/>
    </location>
</feature>
<sequence length="540" mass="60794">MSAGSSHRLRSPQIVISRDPIPRTPACASRGHPPKAKQDEDVGSEDLFGSDETNKAPTPKKTPGSPSRFLQQSARRPSPSPYVGSVKAVVAKQDEIRKALSPGRLGAPVTRPTTPHQSSVKMTRKSELVRKMEGKVRAVISNRDEIMRERSERAKREREERMQRVQCNNRKKEEEQAARLAIIRKREQEIEELRKQNASPSKGRTRMMSTIKTPPRSASRPHGWTAGETLSRCSPQKRTRNTPDKDAFVNEMVPRTPESPSVAEASSRWKNACDTLEFPKTYKPMRSEIMLPEVEVSMSNACGAEDDCVASSNDVLTELHAETLLESKEQVDDGEDQDDRVVEKTKTSVVQVDLVETVAGHEMDEQQEIMLGEEDGGEEQPKREETGEENAEIDEEEQIKEARRETGEGEAEVQTNKENIDVSNYEVTPEKKPLPSTEDNYNIEDLSSGDETDDEDQPRKAIPLWARPENLRRVLREQRMHPPIDVDAFFGPVVVPDLKGLFPSSKTRYRQRTSSANWSSPLSNPTKGTSKYFSSQRGER</sequence>
<keyword evidence="11" id="KW-1185">Reference proteome</keyword>
<evidence type="ECO:0000313" key="10">
    <source>
        <dbReference type="EMBL" id="VDM48112.1"/>
    </source>
</evidence>
<feature type="region of interest" description="Disordered" evidence="8">
    <location>
        <begin position="359"/>
        <end position="463"/>
    </location>
</feature>
<keyword evidence="7" id="KW-0539">Nucleus</keyword>
<dbReference type="Pfam" id="PF03941">
    <property type="entry name" value="INCENP_ARK-bind"/>
    <property type="match status" value="1"/>
</dbReference>
<proteinExistence type="inferred from homology"/>
<dbReference type="GO" id="GO:0051310">
    <property type="term" value="P:metaphase chromosome alignment"/>
    <property type="evidence" value="ECO:0007669"/>
    <property type="project" value="TreeGrafter"/>
</dbReference>
<feature type="compositionally biased region" description="Polar residues" evidence="8">
    <location>
        <begin position="64"/>
        <end position="75"/>
    </location>
</feature>
<evidence type="ECO:0000256" key="6">
    <source>
        <dbReference type="ARBA" id="ARBA00023212"/>
    </source>
</evidence>
<feature type="domain" description="Inner centromere protein ARK-binding" evidence="9">
    <location>
        <begin position="445"/>
        <end position="502"/>
    </location>
</feature>
<feature type="compositionally biased region" description="Polar residues" evidence="8">
    <location>
        <begin position="413"/>
        <end position="426"/>
    </location>
</feature>
<feature type="region of interest" description="Disordered" evidence="8">
    <location>
        <begin position="1"/>
        <end position="133"/>
    </location>
</feature>
<dbReference type="GO" id="GO:0005634">
    <property type="term" value="C:nucleus"/>
    <property type="evidence" value="ECO:0007669"/>
    <property type="project" value="UniProtKB-SubCell"/>
</dbReference>
<dbReference type="InterPro" id="IPR005635">
    <property type="entry name" value="Inner_centromere_prot_ARK-bd"/>
</dbReference>
<dbReference type="GO" id="GO:0051257">
    <property type="term" value="P:meiotic spindle midzone assembly"/>
    <property type="evidence" value="ECO:0007669"/>
    <property type="project" value="TreeGrafter"/>
</dbReference>
<evidence type="ECO:0000256" key="5">
    <source>
        <dbReference type="ARBA" id="ARBA00022829"/>
    </source>
</evidence>
<dbReference type="GO" id="GO:1990385">
    <property type="term" value="C:meiotic spindle midzone"/>
    <property type="evidence" value="ECO:0007669"/>
    <property type="project" value="TreeGrafter"/>
</dbReference>
<dbReference type="Proteomes" id="UP000050794">
    <property type="component" value="Unassembled WGS sequence"/>
</dbReference>
<keyword evidence="5" id="KW-0159">Chromosome partition</keyword>
<evidence type="ECO:0000313" key="11">
    <source>
        <dbReference type="Proteomes" id="UP000050794"/>
    </source>
</evidence>
<dbReference type="AlphaFoldDB" id="A0A183V7S1"/>
<keyword evidence="6" id="KW-0206">Cytoskeleton</keyword>
<feature type="compositionally biased region" description="Basic and acidic residues" evidence="8">
    <location>
        <begin position="149"/>
        <end position="163"/>
    </location>
</feature>
<dbReference type="GO" id="GO:0000776">
    <property type="term" value="C:kinetochore"/>
    <property type="evidence" value="ECO:0007669"/>
    <property type="project" value="TreeGrafter"/>
</dbReference>
<dbReference type="GO" id="GO:0032133">
    <property type="term" value="C:chromosome passenger complex"/>
    <property type="evidence" value="ECO:0007669"/>
    <property type="project" value="TreeGrafter"/>
</dbReference>